<comment type="subcellular location">
    <subcellularLocation>
        <location evidence="2">Cytoplasm</location>
    </subcellularLocation>
    <subcellularLocation>
        <location evidence="1">Nucleus</location>
    </subcellularLocation>
</comment>
<keyword evidence="7" id="KW-1185">Reference proteome</keyword>
<dbReference type="GO" id="GO:0045292">
    <property type="term" value="P:mRNA cis splicing, via spliceosome"/>
    <property type="evidence" value="ECO:0007669"/>
    <property type="project" value="TreeGrafter"/>
</dbReference>
<dbReference type="PANTHER" id="PTHR21399:SF0">
    <property type="entry name" value="METHYLOSOME SUBUNIT PICLN"/>
    <property type="match status" value="1"/>
</dbReference>
<evidence type="ECO:0000313" key="7">
    <source>
        <dbReference type="Proteomes" id="UP000236161"/>
    </source>
</evidence>
<proteinExistence type="predicted"/>
<dbReference type="OrthoDB" id="19714at2759"/>
<dbReference type="GO" id="GO:0034715">
    <property type="term" value="C:pICln-Sm protein complex"/>
    <property type="evidence" value="ECO:0007669"/>
    <property type="project" value="TreeGrafter"/>
</dbReference>
<gene>
    <name evidence="6" type="ORF">AXF42_Ash018453</name>
</gene>
<name>A0A2I0BED5_9ASPA</name>
<dbReference type="EMBL" id="KZ451887">
    <property type="protein sequence ID" value="PKA66163.1"/>
    <property type="molecule type" value="Genomic_DNA"/>
</dbReference>
<dbReference type="PANTHER" id="PTHR21399">
    <property type="entry name" value="CHLORIDE CONDUCTANCE REGULATORY PROTEIN ICLN"/>
    <property type="match status" value="1"/>
</dbReference>
<dbReference type="InterPro" id="IPR039924">
    <property type="entry name" value="ICln/Lot5/Saf5"/>
</dbReference>
<feature type="compositionally biased region" description="Basic and acidic residues" evidence="5">
    <location>
        <begin position="202"/>
        <end position="212"/>
    </location>
</feature>
<organism evidence="6 7">
    <name type="scientific">Apostasia shenzhenica</name>
    <dbReference type="NCBI Taxonomy" id="1088818"/>
    <lineage>
        <taxon>Eukaryota</taxon>
        <taxon>Viridiplantae</taxon>
        <taxon>Streptophyta</taxon>
        <taxon>Embryophyta</taxon>
        <taxon>Tracheophyta</taxon>
        <taxon>Spermatophyta</taxon>
        <taxon>Magnoliopsida</taxon>
        <taxon>Liliopsida</taxon>
        <taxon>Asparagales</taxon>
        <taxon>Orchidaceae</taxon>
        <taxon>Apostasioideae</taxon>
        <taxon>Apostasia</taxon>
    </lineage>
</organism>
<dbReference type="InterPro" id="IPR011993">
    <property type="entry name" value="PH-like_dom_sf"/>
</dbReference>
<dbReference type="GO" id="GO:0005681">
    <property type="term" value="C:spliceosomal complex"/>
    <property type="evidence" value="ECO:0007669"/>
    <property type="project" value="TreeGrafter"/>
</dbReference>
<evidence type="ECO:0000256" key="2">
    <source>
        <dbReference type="ARBA" id="ARBA00004496"/>
    </source>
</evidence>
<dbReference type="Gene3D" id="2.30.29.30">
    <property type="entry name" value="Pleckstrin-homology domain (PH domain)/Phosphotyrosine-binding domain (PTB)"/>
    <property type="match status" value="1"/>
</dbReference>
<keyword evidence="4" id="KW-0539">Nucleus</keyword>
<dbReference type="Proteomes" id="UP000236161">
    <property type="component" value="Unassembled WGS sequence"/>
</dbReference>
<dbReference type="STRING" id="1088818.A0A2I0BED5"/>
<reference evidence="6 7" key="1">
    <citation type="journal article" date="2017" name="Nature">
        <title>The Apostasia genome and the evolution of orchids.</title>
        <authorList>
            <person name="Zhang G.Q."/>
            <person name="Liu K.W."/>
            <person name="Li Z."/>
            <person name="Lohaus R."/>
            <person name="Hsiao Y.Y."/>
            <person name="Niu S.C."/>
            <person name="Wang J.Y."/>
            <person name="Lin Y.C."/>
            <person name="Xu Q."/>
            <person name="Chen L.J."/>
            <person name="Yoshida K."/>
            <person name="Fujiwara S."/>
            <person name="Wang Z.W."/>
            <person name="Zhang Y.Q."/>
            <person name="Mitsuda N."/>
            <person name="Wang M."/>
            <person name="Liu G.H."/>
            <person name="Pecoraro L."/>
            <person name="Huang H.X."/>
            <person name="Xiao X.J."/>
            <person name="Lin M."/>
            <person name="Wu X.Y."/>
            <person name="Wu W.L."/>
            <person name="Chen Y.Y."/>
            <person name="Chang S.B."/>
            <person name="Sakamoto S."/>
            <person name="Ohme-Takagi M."/>
            <person name="Yagi M."/>
            <person name="Zeng S.J."/>
            <person name="Shen C.Y."/>
            <person name="Yeh C.M."/>
            <person name="Luo Y.B."/>
            <person name="Tsai W.C."/>
            <person name="Van de Peer Y."/>
            <person name="Liu Z.J."/>
        </authorList>
    </citation>
    <scope>NUCLEOTIDE SEQUENCE [LARGE SCALE GENOMIC DNA]</scope>
    <source>
        <strain evidence="7">cv. Shenzhen</strain>
        <tissue evidence="6">Stem</tissue>
    </source>
</reference>
<dbReference type="GO" id="GO:0000387">
    <property type="term" value="P:spliceosomal snRNP assembly"/>
    <property type="evidence" value="ECO:0007669"/>
    <property type="project" value="TreeGrafter"/>
</dbReference>
<evidence type="ECO:0000256" key="1">
    <source>
        <dbReference type="ARBA" id="ARBA00004123"/>
    </source>
</evidence>
<evidence type="ECO:0000313" key="6">
    <source>
        <dbReference type="EMBL" id="PKA66163.1"/>
    </source>
</evidence>
<evidence type="ECO:0000256" key="5">
    <source>
        <dbReference type="SAM" id="MobiDB-lite"/>
    </source>
</evidence>
<keyword evidence="3" id="KW-0963">Cytoplasm</keyword>
<sequence length="222" mass="24461">MVLGVQYLAERVGEGRGHPPLDSNGGEELMLVQPGVAIALGRHSPESPGTLFISTKRVMWLSDTDRAKGYAVGFLSISLHAVSRDPEAYPLPCIYCQVPLASLPYEIFDLDANFVIHVYWTGHYFSLSEALLIETEAAEDNESDNSDADCAADIDISQITEMRIVPSDSNQHEVANPIGFANGNDSLEHSVLQLHIDDQRFEDAEEVKDPNRSQKVSEFGEE</sequence>
<evidence type="ECO:0000256" key="4">
    <source>
        <dbReference type="ARBA" id="ARBA00023242"/>
    </source>
</evidence>
<feature type="region of interest" description="Disordered" evidence="5">
    <location>
        <begin position="202"/>
        <end position="222"/>
    </location>
</feature>
<accession>A0A2I0BED5</accession>
<dbReference type="GO" id="GO:0005829">
    <property type="term" value="C:cytosol"/>
    <property type="evidence" value="ECO:0007669"/>
    <property type="project" value="TreeGrafter"/>
</dbReference>
<evidence type="ECO:0000256" key="3">
    <source>
        <dbReference type="ARBA" id="ARBA00022490"/>
    </source>
</evidence>
<protein>
    <submittedName>
        <fullName evidence="6">Chloride conductance regulatory protein ICln</fullName>
    </submittedName>
</protein>
<dbReference type="Pfam" id="PF03517">
    <property type="entry name" value="Voldacs"/>
    <property type="match status" value="1"/>
</dbReference>
<dbReference type="AlphaFoldDB" id="A0A2I0BED5"/>